<feature type="region of interest" description="Disordered" evidence="1">
    <location>
        <begin position="830"/>
        <end position="886"/>
    </location>
</feature>
<feature type="compositionally biased region" description="Basic and acidic residues" evidence="1">
    <location>
        <begin position="1485"/>
        <end position="1504"/>
    </location>
</feature>
<dbReference type="PANTHER" id="PTHR35391">
    <property type="entry name" value="C2H2-TYPE DOMAIN-CONTAINING PROTEIN-RELATED"/>
    <property type="match status" value="1"/>
</dbReference>
<dbReference type="EMBL" id="JBBWUH010000016">
    <property type="protein sequence ID" value="KAK8151774.1"/>
    <property type="molecule type" value="Genomic_DNA"/>
</dbReference>
<dbReference type="Pfam" id="PF26082">
    <property type="entry name" value="zf-C2H2_AcuF"/>
    <property type="match status" value="1"/>
</dbReference>
<feature type="domain" description="C2H2-type" evidence="2">
    <location>
        <begin position="447"/>
        <end position="466"/>
    </location>
</feature>
<feature type="compositionally biased region" description="Basic and acidic residues" evidence="1">
    <location>
        <begin position="838"/>
        <end position="857"/>
    </location>
</feature>
<feature type="compositionally biased region" description="Polar residues" evidence="1">
    <location>
        <begin position="306"/>
        <end position="324"/>
    </location>
</feature>
<feature type="domain" description="C2H2-type" evidence="2">
    <location>
        <begin position="369"/>
        <end position="396"/>
    </location>
</feature>
<feature type="compositionally biased region" description="Basic residues" evidence="1">
    <location>
        <begin position="1512"/>
        <end position="1522"/>
    </location>
</feature>
<feature type="compositionally biased region" description="Polar residues" evidence="1">
    <location>
        <begin position="558"/>
        <end position="569"/>
    </location>
</feature>
<feature type="domain" description="C2H2-type" evidence="2">
    <location>
        <begin position="401"/>
        <end position="425"/>
    </location>
</feature>
<organism evidence="3 4">
    <name type="scientific">Phyllosticta citrichinensis</name>
    <dbReference type="NCBI Taxonomy" id="1130410"/>
    <lineage>
        <taxon>Eukaryota</taxon>
        <taxon>Fungi</taxon>
        <taxon>Dikarya</taxon>
        <taxon>Ascomycota</taxon>
        <taxon>Pezizomycotina</taxon>
        <taxon>Dothideomycetes</taxon>
        <taxon>Dothideomycetes incertae sedis</taxon>
        <taxon>Botryosphaeriales</taxon>
        <taxon>Phyllostictaceae</taxon>
        <taxon>Phyllosticta</taxon>
    </lineage>
</organism>
<evidence type="ECO:0000259" key="2">
    <source>
        <dbReference type="SMART" id="SM00355"/>
    </source>
</evidence>
<accession>A0ABR1XF89</accession>
<feature type="region of interest" description="Disordered" evidence="1">
    <location>
        <begin position="1064"/>
        <end position="1085"/>
    </location>
</feature>
<feature type="compositionally biased region" description="Low complexity" evidence="1">
    <location>
        <begin position="1372"/>
        <end position="1382"/>
    </location>
</feature>
<evidence type="ECO:0000313" key="4">
    <source>
        <dbReference type="Proteomes" id="UP001456524"/>
    </source>
</evidence>
<name>A0ABR1XF89_9PEZI</name>
<feature type="region of interest" description="Disordered" evidence="1">
    <location>
        <begin position="1428"/>
        <end position="1603"/>
    </location>
</feature>
<feature type="compositionally biased region" description="Basic and acidic residues" evidence="1">
    <location>
        <begin position="973"/>
        <end position="985"/>
    </location>
</feature>
<feature type="region of interest" description="Disordered" evidence="1">
    <location>
        <begin position="537"/>
        <end position="586"/>
    </location>
</feature>
<feature type="compositionally biased region" description="Basic and acidic residues" evidence="1">
    <location>
        <begin position="96"/>
        <end position="120"/>
    </location>
</feature>
<feature type="compositionally biased region" description="Low complexity" evidence="1">
    <location>
        <begin position="874"/>
        <end position="886"/>
    </location>
</feature>
<feature type="compositionally biased region" description="Low complexity" evidence="1">
    <location>
        <begin position="743"/>
        <end position="753"/>
    </location>
</feature>
<feature type="region of interest" description="Disordered" evidence="1">
    <location>
        <begin position="95"/>
        <end position="155"/>
    </location>
</feature>
<feature type="region of interest" description="Disordered" evidence="1">
    <location>
        <begin position="275"/>
        <end position="334"/>
    </location>
</feature>
<dbReference type="InterPro" id="IPR058925">
    <property type="entry name" value="zf-C2H2_AcuF"/>
</dbReference>
<evidence type="ECO:0000256" key="1">
    <source>
        <dbReference type="SAM" id="MobiDB-lite"/>
    </source>
</evidence>
<feature type="region of interest" description="Disordered" evidence="1">
    <location>
        <begin position="478"/>
        <end position="519"/>
    </location>
</feature>
<sequence length="1603" mass="176093">MSISQNFADSYIAFESLRAAAKNKEKQHGETTAVIAGEFDKYTVWADKSGAARSGKDFRLSLDYQLREASFYKDHVVKLLQNLQENTEKALSMLSDGHKTEKDGQNLPRDGETQELKGSDGADGQAEVQGAEAQRDTVEDESKGAEPTEDIETMPATKKLSADFWKLMSSINSTISTLEKVPVRNRNSINEIKDEELEGGIAREHFDILHVRDKLPDKKLDPKVITRLGKMITRRRQLLLSLRSRRDEFRMSVSLARASVPSPQKVAVLDAPPNTAATENFDSQGPGDKPLPSIRDSVLFAPSEPGSVSDSSTPPGTQVGKQQPQIPPRPRNSAGLGMTRFECKYCFMTPYVPSDTEWKNHILRDLQPYVCTFASCSLVDRVFENRDAWWEHEISHHRSQYYCNTPGHARYRDQTAFQSHMRDEHNADLVQPELLARFRRPVKSQGGKCNLCFREARDLKRHVARHLEQLALFSIPQSDFDEGDGSASRRVSLKPKSKAIRKSQRSSKDKANIYGGDKTAQGNVNSLLEELIEAKGLQTNVPDDDDDDSTTSGTGSTVGQSPKDTATTQSLLRKSESRSESPIPVPINTPYKRVGVLMFTWSDPRPAISFFDLEHTLRCRYRFDVRVEEIPTDGDVSQYFTRGVSDLIRDFRGRSDLMIIYYAGRARFLSRSQDLEFRSNRDFFEFDVPCASMSWKLIESKLLADNNVKSDVLAVLEDSAAIDFASGNEISQILETPDVHAPSSSSSSASSDNSGEEKRDRCFQFLTMRRTTPYPQASFTEAMNQVLLDSTSGIDASDLAYHMTLQNEYGHATRNPCYVFHRLNPPGRDIAIAPLPAPKKEESPLSEVRHGKGDGKAKISQSDSEAKGEEKGADSTPASPAPSSISVSNHPLVLMAKKVTLKPFVWPAQFNPYSPEYVSIPRTNRDRLHVPEPASRSSPSSIGRVASEGRQAAGPVVERKHFSLLHPRFPFRHQRDQRDLQERKQQIQTSQLGSFKFDQFMPSKQDQPPRRRFPRRLKPDVPVYENDLDLPSTLSLSLSLSLPTPTLSLSGPHADLDAYERHDNEEDAAPGPTIQRRRPSPTFLSRRNTIASTQFFDGGMFAPQQPRRLSRTTMNHVRSPSQGNQSRTLTLNPRNTDTRSIVLDSTDDYLYGGYVANEDLVMNGEPESAPAPQIPTHIARPHRSTSRSSLQLLSNSILRHGSFSRRRPLTASGSTPSLARTVASMLGPAPGPIYDPMPNLNDRATSELAPVIPRSQSEPAGAVLRGPDQDHQKEHQSLQRSASMSLRQSLSLRRSITGGLRRSATLIGMVGSTPESALLKATASSPSLPYPATLGLESNLTNMNSATGVPNARNDKLAIDSNKKATAKYAESPTNPTTSPNTVEAAAPAKSHTAAESTPDNRISVIGPLPHMPSFPILASSSRATTAADLSSMPLPPAPEDTNGGASGGLRRSPWGSMRRGRSLRRSISGLFSAGAGAGGGGVGKGDKAKHERAEGADDDRPTDTEAAQPQKQKRARSHSRASKNGQRDDTAARGSGVLTESSGNRGSAADVESGGTGSAAADAEKSRPDSSGTTELEKKARKKRSRAELWAGFRAGVSRRGR</sequence>
<feature type="region of interest" description="Disordered" evidence="1">
    <location>
        <begin position="1258"/>
        <end position="1287"/>
    </location>
</feature>
<dbReference type="Proteomes" id="UP001456524">
    <property type="component" value="Unassembled WGS sequence"/>
</dbReference>
<gene>
    <name evidence="3" type="ORF">IWX90DRAFT_90987</name>
</gene>
<feature type="region of interest" description="Disordered" evidence="1">
    <location>
        <begin position="736"/>
        <end position="757"/>
    </location>
</feature>
<feature type="region of interest" description="Disordered" evidence="1">
    <location>
        <begin position="1166"/>
        <end position="1189"/>
    </location>
</feature>
<feature type="region of interest" description="Disordered" evidence="1">
    <location>
        <begin position="928"/>
        <end position="1025"/>
    </location>
</feature>
<feature type="compositionally biased region" description="Basic residues" evidence="1">
    <location>
        <begin position="491"/>
        <end position="505"/>
    </location>
</feature>
<dbReference type="PANTHER" id="PTHR35391:SF7">
    <property type="entry name" value="C2H2-TYPE DOMAIN-CONTAINING PROTEIN"/>
    <property type="match status" value="1"/>
</dbReference>
<evidence type="ECO:0000313" key="3">
    <source>
        <dbReference type="EMBL" id="KAK8151774.1"/>
    </source>
</evidence>
<feature type="compositionally biased region" description="Low complexity" evidence="1">
    <location>
        <begin position="1466"/>
        <end position="1475"/>
    </location>
</feature>
<dbReference type="InterPro" id="IPR013087">
    <property type="entry name" value="Znf_C2H2_type"/>
</dbReference>
<feature type="compositionally biased region" description="Basic and acidic residues" evidence="1">
    <location>
        <begin position="864"/>
        <end position="873"/>
    </location>
</feature>
<feature type="region of interest" description="Disordered" evidence="1">
    <location>
        <begin position="1113"/>
        <end position="1132"/>
    </location>
</feature>
<keyword evidence="4" id="KW-1185">Reference proteome</keyword>
<reference evidence="3 4" key="1">
    <citation type="journal article" date="2022" name="G3 (Bethesda)">
        <title>Enemy or ally: a genomic approach to elucidate the lifestyle of Phyllosticta citrichinaensis.</title>
        <authorList>
            <person name="Buijs V.A."/>
            <person name="Groenewald J.Z."/>
            <person name="Haridas S."/>
            <person name="LaButti K.M."/>
            <person name="Lipzen A."/>
            <person name="Martin F.M."/>
            <person name="Barry K."/>
            <person name="Grigoriev I.V."/>
            <person name="Crous P.W."/>
            <person name="Seidl M.F."/>
        </authorList>
    </citation>
    <scope>NUCLEOTIDE SEQUENCE [LARGE SCALE GENOMIC DNA]</scope>
    <source>
        <strain evidence="3 4">CBS 129764</strain>
    </source>
</reference>
<feature type="region of interest" description="Disordered" evidence="1">
    <location>
        <begin position="1364"/>
        <end position="1407"/>
    </location>
</feature>
<feature type="compositionally biased region" description="Basic and acidic residues" evidence="1">
    <location>
        <begin position="1267"/>
        <end position="1277"/>
    </location>
</feature>
<protein>
    <recommendedName>
        <fullName evidence="2">C2H2-type domain-containing protein</fullName>
    </recommendedName>
</protein>
<feature type="compositionally biased region" description="Basic and acidic residues" evidence="1">
    <location>
        <begin position="133"/>
        <end position="146"/>
    </location>
</feature>
<comment type="caution">
    <text evidence="3">The sequence shown here is derived from an EMBL/GenBank/DDBJ whole genome shotgun (WGS) entry which is preliminary data.</text>
</comment>
<proteinExistence type="predicted"/>
<feature type="compositionally biased region" description="Low complexity" evidence="1">
    <location>
        <begin position="1278"/>
        <end position="1287"/>
    </location>
</feature>
<dbReference type="SMART" id="SM00355">
    <property type="entry name" value="ZnF_C2H2"/>
    <property type="match status" value="3"/>
</dbReference>